<dbReference type="InterPro" id="IPR028260">
    <property type="entry name" value="FAM177"/>
</dbReference>
<feature type="compositionally biased region" description="Low complexity" evidence="1">
    <location>
        <begin position="217"/>
        <end position="226"/>
    </location>
</feature>
<dbReference type="AlphaFoldDB" id="A0AAU9G261"/>
<evidence type="ECO:0000313" key="2">
    <source>
        <dbReference type="EMBL" id="BFG02528.1"/>
    </source>
</evidence>
<name>A0AAU9G261_DROMD</name>
<dbReference type="Pfam" id="PF14774">
    <property type="entry name" value="FAM177"/>
    <property type="match status" value="1"/>
</dbReference>
<protein>
    <submittedName>
        <fullName evidence="2">Uncharacterized protein</fullName>
    </submittedName>
</protein>
<dbReference type="Proteomes" id="UP001500889">
    <property type="component" value="Chromosome A"/>
</dbReference>
<dbReference type="EMBL" id="AP029266">
    <property type="protein sequence ID" value="BFG02528.1"/>
    <property type="molecule type" value="Genomic_DNA"/>
</dbReference>
<accession>A0AAU9G261</accession>
<evidence type="ECO:0000256" key="1">
    <source>
        <dbReference type="SAM" id="MobiDB-lite"/>
    </source>
</evidence>
<keyword evidence="3" id="KW-1185">Reference proteome</keyword>
<dbReference type="PANTHER" id="PTHR31206:SF1">
    <property type="entry name" value="LP10445P"/>
    <property type="match status" value="1"/>
</dbReference>
<gene>
    <name evidence="2" type="ORF">DMAD_02015</name>
</gene>
<organism evidence="2 3">
    <name type="scientific">Drosophila madeirensis</name>
    <name type="common">Fruit fly</name>
    <dbReference type="NCBI Taxonomy" id="30013"/>
    <lineage>
        <taxon>Eukaryota</taxon>
        <taxon>Metazoa</taxon>
        <taxon>Ecdysozoa</taxon>
        <taxon>Arthropoda</taxon>
        <taxon>Hexapoda</taxon>
        <taxon>Insecta</taxon>
        <taxon>Pterygota</taxon>
        <taxon>Neoptera</taxon>
        <taxon>Endopterygota</taxon>
        <taxon>Diptera</taxon>
        <taxon>Brachycera</taxon>
        <taxon>Muscomorpha</taxon>
        <taxon>Ephydroidea</taxon>
        <taxon>Drosophilidae</taxon>
        <taxon>Drosophila</taxon>
        <taxon>Sophophora</taxon>
    </lineage>
</organism>
<sequence length="226" mass="25006">MTKNSGCVAPFKPKRTSHTQNLTPCATFKASQVFNHYHYPAVPFGIRILLERMSVASTNGIAVGGGISETDNVSALELQSNRRMLYFSDGVMEELSSSSDSETDADVPDKCYNLQLDEREMALGPRLRYKASRMGNKFLAGIDYVGGGLASLLGITNTKYASEMDSYQRAKIQGDEDLDNNWQPQNNNHNNTNRNETIVLCAPARNELAAPPPTEVQQQQQQQGRQ</sequence>
<reference evidence="2 3" key="1">
    <citation type="submission" date="2024-02" db="EMBL/GenBank/DDBJ databases">
        <title>A chromosome-level genome assembly of Drosophila madeirensis, a fruit fly species endemic to Madeira island.</title>
        <authorList>
            <person name="Tomihara K."/>
            <person name="Llopart A."/>
            <person name="Yamamoto D."/>
        </authorList>
    </citation>
    <scope>NUCLEOTIDE SEQUENCE [LARGE SCALE GENOMIC DNA]</scope>
    <source>
        <strain evidence="2 3">RF1</strain>
    </source>
</reference>
<feature type="region of interest" description="Disordered" evidence="1">
    <location>
        <begin position="202"/>
        <end position="226"/>
    </location>
</feature>
<evidence type="ECO:0000313" key="3">
    <source>
        <dbReference type="Proteomes" id="UP001500889"/>
    </source>
</evidence>
<dbReference type="PANTHER" id="PTHR31206">
    <property type="entry name" value="LP10445P"/>
    <property type="match status" value="1"/>
</dbReference>
<proteinExistence type="predicted"/>